<dbReference type="InterPro" id="IPR051323">
    <property type="entry name" value="AtsK-like"/>
</dbReference>
<keyword evidence="9" id="KW-1185">Reference proteome</keyword>
<evidence type="ECO:0000313" key="9">
    <source>
        <dbReference type="Proteomes" id="UP000094285"/>
    </source>
</evidence>
<accession>A0A1E4SIH8</accession>
<dbReference type="PANTHER" id="PTHR30468">
    <property type="entry name" value="ALPHA-KETOGLUTARATE-DEPENDENT SULFONATE DIOXYGENASE"/>
    <property type="match status" value="1"/>
</dbReference>
<dbReference type="InterPro" id="IPR003819">
    <property type="entry name" value="TauD/TfdA-like"/>
</dbReference>
<dbReference type="GO" id="GO:0046872">
    <property type="term" value="F:metal ion binding"/>
    <property type="evidence" value="ECO:0007669"/>
    <property type="project" value="UniProtKB-KW"/>
</dbReference>
<dbReference type="Pfam" id="PF02668">
    <property type="entry name" value="TauD"/>
    <property type="match status" value="1"/>
</dbReference>
<dbReference type="Gene3D" id="3.60.130.10">
    <property type="entry name" value="Clavaminate synthase-like"/>
    <property type="match status" value="1"/>
</dbReference>
<evidence type="ECO:0000256" key="6">
    <source>
        <dbReference type="ARBA" id="ARBA00023004"/>
    </source>
</evidence>
<evidence type="ECO:0000256" key="4">
    <source>
        <dbReference type="ARBA" id="ARBA00022964"/>
    </source>
</evidence>
<organism evidence="8 9">
    <name type="scientific">Suhomyces tanzawaensis NRRL Y-17324</name>
    <dbReference type="NCBI Taxonomy" id="984487"/>
    <lineage>
        <taxon>Eukaryota</taxon>
        <taxon>Fungi</taxon>
        <taxon>Dikarya</taxon>
        <taxon>Ascomycota</taxon>
        <taxon>Saccharomycotina</taxon>
        <taxon>Pichiomycetes</taxon>
        <taxon>Debaryomycetaceae</taxon>
        <taxon>Suhomyces</taxon>
    </lineage>
</organism>
<dbReference type="GO" id="GO:0005737">
    <property type="term" value="C:cytoplasm"/>
    <property type="evidence" value="ECO:0007669"/>
    <property type="project" value="TreeGrafter"/>
</dbReference>
<dbReference type="AlphaFoldDB" id="A0A1E4SIH8"/>
<dbReference type="STRING" id="984487.A0A1E4SIH8"/>
<dbReference type="SUPFAM" id="SSF51197">
    <property type="entry name" value="Clavaminate synthase-like"/>
    <property type="match status" value="1"/>
</dbReference>
<reference evidence="9" key="1">
    <citation type="submission" date="2016-05" db="EMBL/GenBank/DDBJ databases">
        <title>Comparative genomics of biotechnologically important yeasts.</title>
        <authorList>
            <consortium name="DOE Joint Genome Institute"/>
            <person name="Riley R."/>
            <person name="Haridas S."/>
            <person name="Wolfe K.H."/>
            <person name="Lopes M.R."/>
            <person name="Hittinger C.T."/>
            <person name="Goker M."/>
            <person name="Salamov A."/>
            <person name="Wisecaver J."/>
            <person name="Long T.M."/>
            <person name="Aerts A.L."/>
            <person name="Barry K."/>
            <person name="Choi C."/>
            <person name="Clum A."/>
            <person name="Coughlan A.Y."/>
            <person name="Deshpande S."/>
            <person name="Douglass A.P."/>
            <person name="Hanson S.J."/>
            <person name="Klenk H.-P."/>
            <person name="Labutti K."/>
            <person name="Lapidus A."/>
            <person name="Lindquist E."/>
            <person name="Lipzen A."/>
            <person name="Meier-Kolthoff J.P."/>
            <person name="Ohm R.A."/>
            <person name="Otillar R.P."/>
            <person name="Pangilinan J."/>
            <person name="Peng Y."/>
            <person name="Rokas A."/>
            <person name="Rosa C.A."/>
            <person name="Scheuner C."/>
            <person name="Sibirny A.A."/>
            <person name="Slot J.C."/>
            <person name="Stielow J.B."/>
            <person name="Sun H."/>
            <person name="Kurtzman C.P."/>
            <person name="Blackwell M."/>
            <person name="Grigoriev I.V."/>
            <person name="Jeffries T.W."/>
        </authorList>
    </citation>
    <scope>NUCLEOTIDE SEQUENCE [LARGE SCALE GENOMIC DNA]</scope>
    <source>
        <strain evidence="9">NRRL Y-17324</strain>
    </source>
</reference>
<evidence type="ECO:0000256" key="2">
    <source>
        <dbReference type="ARBA" id="ARBA00005896"/>
    </source>
</evidence>
<dbReference type="GO" id="GO:0016706">
    <property type="term" value="F:2-oxoglutarate-dependent dioxygenase activity"/>
    <property type="evidence" value="ECO:0007669"/>
    <property type="project" value="TreeGrafter"/>
</dbReference>
<dbReference type="InterPro" id="IPR042098">
    <property type="entry name" value="TauD-like_sf"/>
</dbReference>
<keyword evidence="4 8" id="KW-0223">Dioxygenase</keyword>
<evidence type="ECO:0000259" key="7">
    <source>
        <dbReference type="Pfam" id="PF02668"/>
    </source>
</evidence>
<sequence length="406" mass="45770">MAPTTAPVKEDEFNDVVEKLAKFKPLGFTLKRGIKIAPHKSAEDRLPPSTKARYARHNIELPDGYPVIPAADTIPKFADEAYKIRDADYAYIERAKNADPEKKALFGAAKEVKDLTKHIGTEIVGLQLADLNDKQKDELALLVAERVVVFFRDQDLSPLKQLELGDYWGQVEVHPQAARLVDGISVIWQDYFRDLGLPISFKNSQLGNSTWHTDLVHEHQPAGITHLHNDAIPSVGGDTLWASGYAAYDKLSPALQKFLDGKTAIYRSAHPYLDRENPFAGPKFIEREHPLVRTHPATGWKSLFVNRPMTVRIVGLLPAESDLILNYLYDIYEKNLDIQVRFNWQPTKEGLGTSAIWDNRISQHNAVWDHEGKEARHGTRVTSLAEVPYFDPNSKSQREALGLDLN</sequence>
<dbReference type="Proteomes" id="UP000094285">
    <property type="component" value="Unassembled WGS sequence"/>
</dbReference>
<dbReference type="OrthoDB" id="10257314at2759"/>
<evidence type="ECO:0000256" key="3">
    <source>
        <dbReference type="ARBA" id="ARBA00022723"/>
    </source>
</evidence>
<name>A0A1E4SIH8_9ASCO</name>
<evidence type="ECO:0000313" key="8">
    <source>
        <dbReference type="EMBL" id="ODV79247.1"/>
    </source>
</evidence>
<evidence type="ECO:0000256" key="5">
    <source>
        <dbReference type="ARBA" id="ARBA00023002"/>
    </source>
</evidence>
<proteinExistence type="inferred from homology"/>
<feature type="domain" description="TauD/TfdA-like" evidence="7">
    <location>
        <begin position="111"/>
        <end position="382"/>
    </location>
</feature>
<comment type="similarity">
    <text evidence="2">Belongs to the TfdA dioxygenase family.</text>
</comment>
<dbReference type="RefSeq" id="XP_020064369.1">
    <property type="nucleotide sequence ID" value="XM_020209890.1"/>
</dbReference>
<gene>
    <name evidence="8" type="ORF">CANTADRAFT_51013</name>
</gene>
<keyword evidence="5" id="KW-0560">Oxidoreductase</keyword>
<comment type="cofactor">
    <cofactor evidence="1">
        <name>Fe(2+)</name>
        <dbReference type="ChEBI" id="CHEBI:29033"/>
    </cofactor>
</comment>
<dbReference type="GeneID" id="30984026"/>
<evidence type="ECO:0000256" key="1">
    <source>
        <dbReference type="ARBA" id="ARBA00001954"/>
    </source>
</evidence>
<dbReference type="EMBL" id="KV453912">
    <property type="protein sequence ID" value="ODV79247.1"/>
    <property type="molecule type" value="Genomic_DNA"/>
</dbReference>
<keyword evidence="3" id="KW-0479">Metal-binding</keyword>
<dbReference type="FunFam" id="3.60.130.10:FF:000008">
    <property type="entry name" value="Alpha-ketoglutarate-dependent taurine dioxygenase"/>
    <property type="match status" value="1"/>
</dbReference>
<keyword evidence="6" id="KW-0408">Iron</keyword>
<dbReference type="PANTHER" id="PTHR30468:SF9">
    <property type="entry name" value="ALPHA-KETOGLUTARATE-DEPENDENT TAURINE DIOXYGENASE (AFU_ORTHOLOGUE AFUA_3G01010)"/>
    <property type="match status" value="1"/>
</dbReference>
<protein>
    <submittedName>
        <fullName evidence="8">Taurine catabolism dioxygenase</fullName>
    </submittedName>
</protein>